<organism evidence="2 3">
    <name type="scientific">Gekko japonicus</name>
    <name type="common">Schlegel's Japanese gecko</name>
    <dbReference type="NCBI Taxonomy" id="146911"/>
    <lineage>
        <taxon>Eukaryota</taxon>
        <taxon>Metazoa</taxon>
        <taxon>Chordata</taxon>
        <taxon>Craniata</taxon>
        <taxon>Vertebrata</taxon>
        <taxon>Euteleostomi</taxon>
        <taxon>Lepidosauria</taxon>
        <taxon>Squamata</taxon>
        <taxon>Bifurcata</taxon>
        <taxon>Gekkota</taxon>
        <taxon>Gekkonidae</taxon>
        <taxon>Gekkoninae</taxon>
        <taxon>Gekko</taxon>
    </lineage>
</organism>
<dbReference type="GeneID" id="107110929"/>
<reference evidence="3" key="1">
    <citation type="submission" date="2025-08" db="UniProtKB">
        <authorList>
            <consortium name="RefSeq"/>
        </authorList>
    </citation>
    <scope>IDENTIFICATION</scope>
</reference>
<dbReference type="PANTHER" id="PTHR33560">
    <property type="entry name" value="PROTEIN FAM227B"/>
    <property type="match status" value="1"/>
</dbReference>
<evidence type="ECO:0000313" key="3">
    <source>
        <dbReference type="RefSeq" id="XP_015267264.1"/>
    </source>
</evidence>
<evidence type="ECO:0000256" key="1">
    <source>
        <dbReference type="ARBA" id="ARBA00008666"/>
    </source>
</evidence>
<gene>
    <name evidence="3" type="primary">FAM227B</name>
</gene>
<dbReference type="Proteomes" id="UP000694871">
    <property type="component" value="Unplaced"/>
</dbReference>
<dbReference type="Pfam" id="PF14922">
    <property type="entry name" value="FWWh"/>
    <property type="match status" value="1"/>
</dbReference>
<sequence length="264" mass="31131">MQEPPRSFEEFLHSCNLDEWPRFPYGPEVDVRPLIATLRNDYSLDNIAKYLYDNVPLSTEKLSNLEEKVEECKIKVHEHAKKIVHLEGSEEGKEQYFLEQAVEPSAAVSKDFLVMTKKKKKNYKFPGFQSHHLTDLPCQLEAAQLWDSVLKVQTFKHGLNLKVLKKLFLSEASIALLQDCFWWWFLQKFKPDQGEQDHLFDRISDSFVALLLSTPNYIKDPFFQMYPDCLSQAIYLTFYEAFPNSHFGDEFKDELMDLIFQWIR</sequence>
<feature type="non-terminal residue" evidence="3">
    <location>
        <position position="264"/>
    </location>
</feature>
<protein>
    <submittedName>
        <fullName evidence="3">Protein FAM227B</fullName>
    </submittedName>
</protein>
<dbReference type="PANTHER" id="PTHR33560:SF2">
    <property type="entry name" value="PROTEIN FAM227B"/>
    <property type="match status" value="1"/>
</dbReference>
<accession>A0ABM1K0M7</accession>
<dbReference type="RefSeq" id="XP_015267264.1">
    <property type="nucleotide sequence ID" value="XM_015411778.1"/>
</dbReference>
<keyword evidence="2" id="KW-1185">Reference proteome</keyword>
<evidence type="ECO:0000313" key="2">
    <source>
        <dbReference type="Proteomes" id="UP000694871"/>
    </source>
</evidence>
<proteinExistence type="inferred from homology"/>
<name>A0ABM1K0M7_GEKJA</name>
<comment type="similarity">
    <text evidence="1">Belongs to the FAM227 family.</text>
</comment>
<dbReference type="InterPro" id="IPR029417">
    <property type="entry name" value="FAM227"/>
</dbReference>